<evidence type="ECO:0000313" key="1">
    <source>
        <dbReference type="EMBL" id="TCQ03223.1"/>
    </source>
</evidence>
<dbReference type="InterPro" id="IPR025459">
    <property type="entry name" value="DUF4279"/>
</dbReference>
<dbReference type="Pfam" id="PF14106">
    <property type="entry name" value="DUF4279"/>
    <property type="match status" value="1"/>
</dbReference>
<dbReference type="EMBL" id="SLYC01000010">
    <property type="protein sequence ID" value="TCQ03223.1"/>
    <property type="molecule type" value="Genomic_DNA"/>
</dbReference>
<dbReference type="Proteomes" id="UP000295504">
    <property type="component" value="Unassembled WGS sequence"/>
</dbReference>
<name>A0A4R2U667_9FIRM</name>
<keyword evidence="2" id="KW-1185">Reference proteome</keyword>
<comment type="caution">
    <text evidence="1">The sequence shown here is derived from an EMBL/GenBank/DDBJ whole genome shotgun (WGS) entry which is preliminary data.</text>
</comment>
<protein>
    <submittedName>
        <fullName evidence="1">Uncharacterized protein DUF4279</fullName>
    </submittedName>
</protein>
<dbReference type="AlphaFoldDB" id="A0A4R2U667"/>
<sequence length="133" mass="15548">MSEVKIEFSIIGDDFFPEEITKLLGIQPTEAYCIDDEFLGGSEKSIPMKRKETCWRIETDYAETIDVEFELRKIYNLIKDKADILKMIQNKFCTTCKFVIVIYFSDNPILGIDRDIIKFAAEIDAEFQFDTYI</sequence>
<organism evidence="1 2">
    <name type="scientific">Serpentinicella alkaliphila</name>
    <dbReference type="NCBI Taxonomy" id="1734049"/>
    <lineage>
        <taxon>Bacteria</taxon>
        <taxon>Bacillati</taxon>
        <taxon>Bacillota</taxon>
        <taxon>Clostridia</taxon>
        <taxon>Peptostreptococcales</taxon>
        <taxon>Natronincolaceae</taxon>
        <taxon>Serpentinicella</taxon>
    </lineage>
</organism>
<proteinExistence type="predicted"/>
<accession>A0A4R2U667</accession>
<evidence type="ECO:0000313" key="2">
    <source>
        <dbReference type="Proteomes" id="UP000295504"/>
    </source>
</evidence>
<gene>
    <name evidence="1" type="ORF">EDD79_101011</name>
</gene>
<dbReference type="OrthoDB" id="893918at2"/>
<reference evidence="1 2" key="1">
    <citation type="submission" date="2019-03" db="EMBL/GenBank/DDBJ databases">
        <title>Genomic Encyclopedia of Type Strains, Phase IV (KMG-IV): sequencing the most valuable type-strain genomes for metagenomic binning, comparative biology and taxonomic classification.</title>
        <authorList>
            <person name="Goeker M."/>
        </authorList>
    </citation>
    <scope>NUCLEOTIDE SEQUENCE [LARGE SCALE GENOMIC DNA]</scope>
    <source>
        <strain evidence="1 2">DSM 100013</strain>
    </source>
</reference>
<dbReference type="RefSeq" id="WP_132848051.1">
    <property type="nucleotide sequence ID" value="NZ_CP058648.1"/>
</dbReference>